<keyword evidence="3 6" id="KW-0812">Transmembrane</keyword>
<feature type="transmembrane region" description="Helical" evidence="6">
    <location>
        <begin position="270"/>
        <end position="290"/>
    </location>
</feature>
<evidence type="ECO:0000256" key="2">
    <source>
        <dbReference type="ARBA" id="ARBA00022475"/>
    </source>
</evidence>
<name>A0A1H0RH14_9MICO</name>
<evidence type="ECO:0000256" key="6">
    <source>
        <dbReference type="SAM" id="Phobius"/>
    </source>
</evidence>
<proteinExistence type="predicted"/>
<reference evidence="8" key="1">
    <citation type="submission" date="2016-10" db="EMBL/GenBank/DDBJ databases">
        <authorList>
            <person name="Varghese N."/>
            <person name="Submissions S."/>
        </authorList>
    </citation>
    <scope>NUCLEOTIDE SEQUENCE [LARGE SCALE GENOMIC DNA]</scope>
    <source>
        <strain evidence="8">DSM 22329</strain>
    </source>
</reference>
<sequence>MAEPLPSDPGLTDQAGAGSTGSTASKAVLGRGLLYTVGTAAPVLSNAVVTPFVTRQLGTAEYGSVATGLVVVQVGMIVAGLGLAAAITRHGILESSGVSGARSLVLRGAAAAVLLTGLAALTAGWTAGWVGIREPLALVLALASAAGFSMVVNVQSYLRVLDRPLPFVLLSLGSALGGPVLGMLLLVSGPPSAARYLGGLAIGYLAAGLAGLAMVVRGVEHHRGDTRRALRVGVPTVPHQVAIFLASGILVLVAGWLFGSAEAGRLQLAVLIGSAPGVLTSSLNNAWAPVVYRTPEHHRAEVLEHTGRDIAVLTSLAAGFVAAAAPVLLRIVAPASYDPGQMTPAVGLVAAGTVLSVLYLCNVHLVFASGRSEGLALVTPLSLALGTAGAWLAGDLLGVAAVGVGMTITYAAMALGVARLARRVSATRWHEGALVPALGLGFALCGVGAALPADGPWTAVRIALAAVVLVASLVVLRRVLTR</sequence>
<feature type="transmembrane region" description="Helical" evidence="6">
    <location>
        <begin position="399"/>
        <end position="421"/>
    </location>
</feature>
<feature type="transmembrane region" description="Helical" evidence="6">
    <location>
        <begin position="108"/>
        <end position="130"/>
    </location>
</feature>
<evidence type="ECO:0000256" key="1">
    <source>
        <dbReference type="ARBA" id="ARBA00004651"/>
    </source>
</evidence>
<protein>
    <submittedName>
        <fullName evidence="7">Membrane protein involved in the export of O-antigen and teichoic acid</fullName>
    </submittedName>
</protein>
<feature type="transmembrane region" description="Helical" evidence="6">
    <location>
        <begin position="167"/>
        <end position="187"/>
    </location>
</feature>
<dbReference type="Proteomes" id="UP000199077">
    <property type="component" value="Chromosome I"/>
</dbReference>
<dbReference type="GO" id="GO:0005886">
    <property type="term" value="C:plasma membrane"/>
    <property type="evidence" value="ECO:0007669"/>
    <property type="project" value="UniProtKB-SubCell"/>
</dbReference>
<keyword evidence="4 6" id="KW-1133">Transmembrane helix</keyword>
<dbReference type="Pfam" id="PF01943">
    <property type="entry name" value="Polysacc_synt"/>
    <property type="match status" value="1"/>
</dbReference>
<gene>
    <name evidence="7" type="ORF">SAMN04489867_1956</name>
</gene>
<evidence type="ECO:0000256" key="3">
    <source>
        <dbReference type="ARBA" id="ARBA00022692"/>
    </source>
</evidence>
<feature type="transmembrane region" description="Helical" evidence="6">
    <location>
        <begin position="374"/>
        <end position="393"/>
    </location>
</feature>
<dbReference type="AlphaFoldDB" id="A0A1H0RH14"/>
<dbReference type="PANTHER" id="PTHR30250:SF11">
    <property type="entry name" value="O-ANTIGEN TRANSPORTER-RELATED"/>
    <property type="match status" value="1"/>
</dbReference>
<dbReference type="InterPro" id="IPR002797">
    <property type="entry name" value="Polysacc_synth"/>
</dbReference>
<dbReference type="EMBL" id="LT629711">
    <property type="protein sequence ID" value="SDP28690.1"/>
    <property type="molecule type" value="Genomic_DNA"/>
</dbReference>
<evidence type="ECO:0000256" key="4">
    <source>
        <dbReference type="ARBA" id="ARBA00022989"/>
    </source>
</evidence>
<keyword evidence="8" id="KW-1185">Reference proteome</keyword>
<dbReference type="PANTHER" id="PTHR30250">
    <property type="entry name" value="PST FAMILY PREDICTED COLANIC ACID TRANSPORTER"/>
    <property type="match status" value="1"/>
</dbReference>
<keyword evidence="2" id="KW-1003">Cell membrane</keyword>
<feature type="transmembrane region" description="Helical" evidence="6">
    <location>
        <begin position="136"/>
        <end position="155"/>
    </location>
</feature>
<keyword evidence="5 6" id="KW-0472">Membrane</keyword>
<organism evidence="7 8">
    <name type="scientific">Pedococcus dokdonensis</name>
    <dbReference type="NCBI Taxonomy" id="443156"/>
    <lineage>
        <taxon>Bacteria</taxon>
        <taxon>Bacillati</taxon>
        <taxon>Actinomycetota</taxon>
        <taxon>Actinomycetes</taxon>
        <taxon>Micrococcales</taxon>
        <taxon>Intrasporangiaceae</taxon>
        <taxon>Pedococcus</taxon>
    </lineage>
</organism>
<evidence type="ECO:0000256" key="5">
    <source>
        <dbReference type="ARBA" id="ARBA00023136"/>
    </source>
</evidence>
<dbReference type="STRING" id="443156.SAMN04489867_1956"/>
<comment type="subcellular location">
    <subcellularLocation>
        <location evidence="1">Cell membrane</location>
        <topology evidence="1">Multi-pass membrane protein</topology>
    </subcellularLocation>
</comment>
<evidence type="ECO:0000313" key="7">
    <source>
        <dbReference type="EMBL" id="SDP28690.1"/>
    </source>
</evidence>
<feature type="transmembrane region" description="Helical" evidence="6">
    <location>
        <begin position="457"/>
        <end position="476"/>
    </location>
</feature>
<feature type="transmembrane region" description="Helical" evidence="6">
    <location>
        <begin position="345"/>
        <end position="367"/>
    </location>
</feature>
<feature type="transmembrane region" description="Helical" evidence="6">
    <location>
        <begin position="65"/>
        <end position="87"/>
    </location>
</feature>
<dbReference type="InterPro" id="IPR050833">
    <property type="entry name" value="Poly_Biosynth_Transport"/>
</dbReference>
<feature type="transmembrane region" description="Helical" evidence="6">
    <location>
        <begin position="193"/>
        <end position="216"/>
    </location>
</feature>
<feature type="transmembrane region" description="Helical" evidence="6">
    <location>
        <begin position="237"/>
        <end position="258"/>
    </location>
</feature>
<evidence type="ECO:0000313" key="8">
    <source>
        <dbReference type="Proteomes" id="UP000199077"/>
    </source>
</evidence>
<feature type="transmembrane region" description="Helical" evidence="6">
    <location>
        <begin position="433"/>
        <end position="451"/>
    </location>
</feature>
<accession>A0A1H0RH14</accession>
<feature type="transmembrane region" description="Helical" evidence="6">
    <location>
        <begin position="32"/>
        <end position="53"/>
    </location>
</feature>
<dbReference type="RefSeq" id="WP_172829385.1">
    <property type="nucleotide sequence ID" value="NZ_LT629711.1"/>
</dbReference>
<feature type="transmembrane region" description="Helical" evidence="6">
    <location>
        <begin position="310"/>
        <end position="333"/>
    </location>
</feature>